<dbReference type="GO" id="GO:0016020">
    <property type="term" value="C:membrane"/>
    <property type="evidence" value="ECO:0007669"/>
    <property type="project" value="UniProtKB-SubCell"/>
</dbReference>
<keyword evidence="6" id="KW-0378">Hydrolase</keyword>
<evidence type="ECO:0000313" key="13">
    <source>
        <dbReference type="EMBL" id="SFE01217.1"/>
    </source>
</evidence>
<keyword evidence="14" id="KW-1185">Reference proteome</keyword>
<keyword evidence="9" id="KW-0482">Metalloprotease</keyword>
<keyword evidence="4 13" id="KW-0645">Protease</keyword>
<evidence type="ECO:0000256" key="8">
    <source>
        <dbReference type="ARBA" id="ARBA00022989"/>
    </source>
</evidence>
<keyword evidence="7" id="KW-0862">Zinc</keyword>
<dbReference type="SMART" id="SM00228">
    <property type="entry name" value="PDZ"/>
    <property type="match status" value="1"/>
</dbReference>
<dbReference type="InterPro" id="IPR001478">
    <property type="entry name" value="PDZ"/>
</dbReference>
<evidence type="ECO:0000256" key="9">
    <source>
        <dbReference type="ARBA" id="ARBA00023049"/>
    </source>
</evidence>
<evidence type="ECO:0000256" key="1">
    <source>
        <dbReference type="ARBA" id="ARBA00001947"/>
    </source>
</evidence>
<dbReference type="AlphaFoldDB" id="A0A1I1X1I6"/>
<evidence type="ECO:0000256" key="10">
    <source>
        <dbReference type="ARBA" id="ARBA00023136"/>
    </source>
</evidence>
<evidence type="ECO:0000313" key="14">
    <source>
        <dbReference type="Proteomes" id="UP000199400"/>
    </source>
</evidence>
<dbReference type="STRING" id="54.SAMN02745121_02671"/>
<dbReference type="Proteomes" id="UP000199400">
    <property type="component" value="Unassembled WGS sequence"/>
</dbReference>
<dbReference type="GO" id="GO:0004222">
    <property type="term" value="F:metalloendopeptidase activity"/>
    <property type="evidence" value="ECO:0007669"/>
    <property type="project" value="InterPro"/>
</dbReference>
<dbReference type="InterPro" id="IPR036034">
    <property type="entry name" value="PDZ_sf"/>
</dbReference>
<evidence type="ECO:0000256" key="11">
    <source>
        <dbReference type="SAM" id="Phobius"/>
    </source>
</evidence>
<evidence type="ECO:0000256" key="3">
    <source>
        <dbReference type="ARBA" id="ARBA00007931"/>
    </source>
</evidence>
<name>A0A1I1X1I6_9BACT</name>
<evidence type="ECO:0000256" key="4">
    <source>
        <dbReference type="ARBA" id="ARBA00022670"/>
    </source>
</evidence>
<dbReference type="PANTHER" id="PTHR42837">
    <property type="entry name" value="REGULATOR OF SIGMA-E PROTEASE RSEP"/>
    <property type="match status" value="1"/>
</dbReference>
<comment type="cofactor">
    <cofactor evidence="1">
        <name>Zn(2+)</name>
        <dbReference type="ChEBI" id="CHEBI:29105"/>
    </cofactor>
</comment>
<feature type="transmembrane region" description="Helical" evidence="11">
    <location>
        <begin position="106"/>
        <end position="135"/>
    </location>
</feature>
<dbReference type="RefSeq" id="WP_096328957.1">
    <property type="nucleotide sequence ID" value="NZ_FOMX01000007.1"/>
</dbReference>
<evidence type="ECO:0000256" key="6">
    <source>
        <dbReference type="ARBA" id="ARBA00022801"/>
    </source>
</evidence>
<comment type="similarity">
    <text evidence="3">Belongs to the peptidase M50B family.</text>
</comment>
<comment type="subcellular location">
    <subcellularLocation>
        <location evidence="2">Membrane</location>
        <topology evidence="2">Multi-pass membrane protein</topology>
    </subcellularLocation>
</comment>
<evidence type="ECO:0000259" key="12">
    <source>
        <dbReference type="SMART" id="SM00228"/>
    </source>
</evidence>
<dbReference type="CDD" id="cd06163">
    <property type="entry name" value="S2P-M50_PDZ_RseP-like"/>
    <property type="match status" value="1"/>
</dbReference>
<keyword evidence="5 11" id="KW-0812">Transmembrane</keyword>
<organism evidence="13 14">
    <name type="scientific">Nannocystis exedens</name>
    <dbReference type="NCBI Taxonomy" id="54"/>
    <lineage>
        <taxon>Bacteria</taxon>
        <taxon>Pseudomonadati</taxon>
        <taxon>Myxococcota</taxon>
        <taxon>Polyangia</taxon>
        <taxon>Nannocystales</taxon>
        <taxon>Nannocystaceae</taxon>
        <taxon>Nannocystis</taxon>
    </lineage>
</organism>
<dbReference type="Gene3D" id="2.30.42.10">
    <property type="match status" value="1"/>
</dbReference>
<protein>
    <submittedName>
        <fullName evidence="13">Regulator of sigma E protease</fullName>
    </submittedName>
</protein>
<dbReference type="EMBL" id="FOMX01000007">
    <property type="protein sequence ID" value="SFE01217.1"/>
    <property type="molecule type" value="Genomic_DNA"/>
</dbReference>
<proteinExistence type="inferred from homology"/>
<dbReference type="Pfam" id="PF02163">
    <property type="entry name" value="Peptidase_M50"/>
    <property type="match status" value="1"/>
</dbReference>
<dbReference type="PANTHER" id="PTHR42837:SF2">
    <property type="entry name" value="MEMBRANE METALLOPROTEASE ARASP2, CHLOROPLASTIC-RELATED"/>
    <property type="match status" value="1"/>
</dbReference>
<dbReference type="InterPro" id="IPR008915">
    <property type="entry name" value="Peptidase_M50"/>
</dbReference>
<gene>
    <name evidence="13" type="ORF">SAMN02745121_02671</name>
</gene>
<evidence type="ECO:0000256" key="2">
    <source>
        <dbReference type="ARBA" id="ARBA00004141"/>
    </source>
</evidence>
<dbReference type="SUPFAM" id="SSF50156">
    <property type="entry name" value="PDZ domain-like"/>
    <property type="match status" value="1"/>
</dbReference>
<reference evidence="14" key="1">
    <citation type="submission" date="2016-10" db="EMBL/GenBank/DDBJ databases">
        <authorList>
            <person name="Varghese N."/>
            <person name="Submissions S."/>
        </authorList>
    </citation>
    <scope>NUCLEOTIDE SEQUENCE [LARGE SCALE GENOMIC DNA]</scope>
    <source>
        <strain evidence="14">ATCC 25963</strain>
    </source>
</reference>
<sequence length="362" mass="38764">MATLLAIVALSLLIIVHEFGHYICAVATGMKVDRFSVFGIGPVVARLGVWRGTEFVISAIPFGAYVHIVGMEADDAPSLAVAEGGRPGEVPEHDPNDPTLYRNRPIWARMLAILGGPLANYLTAMVLGFVALTMVGNEVPLSMRVDNVVEPAAQTAGLLPGDELVKIAGEDVTGRGTQDKILATTAAHKGETVAMVVRREGQEVALDLPLTAEGKIGIQMSPGEVTRETHPVGVAAKTAVLFPIKFSAFQLDALGKWVTGRIEGKMSGPVGIVREIAKSAERGVEAFLEIAIKMSTLLGLFNLLPLPALDGGRFVFLLWEAVTRRRVTPRIEETVHGIGMLALLGLILWVTIRNDLFSHLFG</sequence>
<evidence type="ECO:0000256" key="5">
    <source>
        <dbReference type="ARBA" id="ARBA00022692"/>
    </source>
</evidence>
<accession>A0A1I1X1I6</accession>
<keyword evidence="8 11" id="KW-1133">Transmembrane helix</keyword>
<keyword evidence="10 11" id="KW-0472">Membrane</keyword>
<dbReference type="GO" id="GO:0006508">
    <property type="term" value="P:proteolysis"/>
    <property type="evidence" value="ECO:0007669"/>
    <property type="project" value="UniProtKB-KW"/>
</dbReference>
<feature type="transmembrane region" description="Helical" evidence="11">
    <location>
        <begin position="334"/>
        <end position="352"/>
    </location>
</feature>
<evidence type="ECO:0000256" key="7">
    <source>
        <dbReference type="ARBA" id="ARBA00022833"/>
    </source>
</evidence>
<dbReference type="InterPro" id="IPR004387">
    <property type="entry name" value="Pept_M50_Zn"/>
</dbReference>
<feature type="domain" description="PDZ" evidence="12">
    <location>
        <begin position="128"/>
        <end position="201"/>
    </location>
</feature>
<dbReference type="OrthoDB" id="9782003at2"/>